<evidence type="ECO:0000313" key="2">
    <source>
        <dbReference type="Proteomes" id="UP001153076"/>
    </source>
</evidence>
<gene>
    <name evidence="1" type="ORF">Cgig2_019878</name>
</gene>
<name>A0A9Q1KIQ6_9CARY</name>
<protein>
    <submittedName>
        <fullName evidence="1">Uncharacterized protein</fullName>
    </submittedName>
</protein>
<comment type="caution">
    <text evidence="1">The sequence shown here is derived from an EMBL/GenBank/DDBJ whole genome shotgun (WGS) entry which is preliminary data.</text>
</comment>
<organism evidence="1 2">
    <name type="scientific">Carnegiea gigantea</name>
    <dbReference type="NCBI Taxonomy" id="171969"/>
    <lineage>
        <taxon>Eukaryota</taxon>
        <taxon>Viridiplantae</taxon>
        <taxon>Streptophyta</taxon>
        <taxon>Embryophyta</taxon>
        <taxon>Tracheophyta</taxon>
        <taxon>Spermatophyta</taxon>
        <taxon>Magnoliopsida</taxon>
        <taxon>eudicotyledons</taxon>
        <taxon>Gunneridae</taxon>
        <taxon>Pentapetalae</taxon>
        <taxon>Caryophyllales</taxon>
        <taxon>Cactineae</taxon>
        <taxon>Cactaceae</taxon>
        <taxon>Cactoideae</taxon>
        <taxon>Echinocereeae</taxon>
        <taxon>Carnegiea</taxon>
    </lineage>
</organism>
<keyword evidence="2" id="KW-1185">Reference proteome</keyword>
<accession>A0A9Q1KIQ6</accession>
<sequence length="186" mass="20952">MQLTFAKLQNQKLDKNPRSSAQGLRGSRHSLQHVGTGQRSIHILGFLTWLRPLLWVLTFSVVDGEASTGGPVAGDLPSHSRLIFFPPDLLASFWFLPFLRLSLQSSKFQNLLLSIINKGKGIFVIFPTGWSERSWTKIFDTLTEIVNLAFLGATGALRRPLHQVTLASTFASLSTFRFLSKVWFHW</sequence>
<dbReference type="Proteomes" id="UP001153076">
    <property type="component" value="Unassembled WGS sequence"/>
</dbReference>
<dbReference type="EMBL" id="JAKOGI010000100">
    <property type="protein sequence ID" value="KAJ8444320.1"/>
    <property type="molecule type" value="Genomic_DNA"/>
</dbReference>
<dbReference type="AlphaFoldDB" id="A0A9Q1KIQ6"/>
<evidence type="ECO:0000313" key="1">
    <source>
        <dbReference type="EMBL" id="KAJ8444320.1"/>
    </source>
</evidence>
<proteinExistence type="predicted"/>
<reference evidence="1" key="1">
    <citation type="submission" date="2022-04" db="EMBL/GenBank/DDBJ databases">
        <title>Carnegiea gigantea Genome sequencing and assembly v2.</title>
        <authorList>
            <person name="Copetti D."/>
            <person name="Sanderson M.J."/>
            <person name="Burquez A."/>
            <person name="Wojciechowski M.F."/>
        </authorList>
    </citation>
    <scope>NUCLEOTIDE SEQUENCE</scope>
    <source>
        <strain evidence="1">SGP5-SGP5p</strain>
        <tissue evidence="1">Aerial part</tissue>
    </source>
</reference>